<organism evidence="5 6">
    <name type="scientific">Roseibium hamelinense</name>
    <dbReference type="NCBI Taxonomy" id="150831"/>
    <lineage>
        <taxon>Bacteria</taxon>
        <taxon>Pseudomonadati</taxon>
        <taxon>Pseudomonadota</taxon>
        <taxon>Alphaproteobacteria</taxon>
        <taxon>Hyphomicrobiales</taxon>
        <taxon>Stappiaceae</taxon>
        <taxon>Roseibium</taxon>
    </lineage>
</organism>
<accession>A0A562TG20</accession>
<dbReference type="GO" id="GO:0043200">
    <property type="term" value="P:response to amino acid"/>
    <property type="evidence" value="ECO:0007669"/>
    <property type="project" value="TreeGrafter"/>
</dbReference>
<dbReference type="InterPro" id="IPR036390">
    <property type="entry name" value="WH_DNA-bd_sf"/>
</dbReference>
<dbReference type="SUPFAM" id="SSF54909">
    <property type="entry name" value="Dimeric alpha+beta barrel"/>
    <property type="match status" value="1"/>
</dbReference>
<gene>
    <name evidence="5" type="ORF">JM93_00024</name>
</gene>
<dbReference type="InterPro" id="IPR011008">
    <property type="entry name" value="Dimeric_a/b-barrel"/>
</dbReference>
<dbReference type="GO" id="GO:0043565">
    <property type="term" value="F:sequence-specific DNA binding"/>
    <property type="evidence" value="ECO:0007669"/>
    <property type="project" value="InterPro"/>
</dbReference>
<evidence type="ECO:0000256" key="1">
    <source>
        <dbReference type="ARBA" id="ARBA00023015"/>
    </source>
</evidence>
<dbReference type="Pfam" id="PF13412">
    <property type="entry name" value="HTH_24"/>
    <property type="match status" value="1"/>
</dbReference>
<dbReference type="SUPFAM" id="SSF46785">
    <property type="entry name" value="Winged helix' DNA-binding domain"/>
    <property type="match status" value="1"/>
</dbReference>
<keyword evidence="1" id="KW-0805">Transcription regulation</keyword>
<dbReference type="Gene3D" id="1.10.10.10">
    <property type="entry name" value="Winged helix-like DNA-binding domain superfamily/Winged helix DNA-binding domain"/>
    <property type="match status" value="1"/>
</dbReference>
<dbReference type="SMART" id="SM00344">
    <property type="entry name" value="HTH_ASNC"/>
    <property type="match status" value="1"/>
</dbReference>
<dbReference type="PRINTS" id="PR00033">
    <property type="entry name" value="HTHASNC"/>
</dbReference>
<dbReference type="EMBL" id="VLLF01000001">
    <property type="protein sequence ID" value="TWI92482.1"/>
    <property type="molecule type" value="Genomic_DNA"/>
</dbReference>
<evidence type="ECO:0000313" key="6">
    <source>
        <dbReference type="Proteomes" id="UP000320593"/>
    </source>
</evidence>
<dbReference type="Pfam" id="PF01037">
    <property type="entry name" value="AsnC_trans_reg"/>
    <property type="match status" value="1"/>
</dbReference>
<name>A0A562TG20_9HYPH</name>
<evidence type="ECO:0000313" key="5">
    <source>
        <dbReference type="EMBL" id="TWI92482.1"/>
    </source>
</evidence>
<keyword evidence="3" id="KW-0804">Transcription</keyword>
<comment type="caution">
    <text evidence="5">The sequence shown here is derived from an EMBL/GenBank/DDBJ whole genome shotgun (WGS) entry which is preliminary data.</text>
</comment>
<dbReference type="PANTHER" id="PTHR30154">
    <property type="entry name" value="LEUCINE-RESPONSIVE REGULATORY PROTEIN"/>
    <property type="match status" value="1"/>
</dbReference>
<sequence>MTRAQDAIDRELLALLSTNARMSTSEIARRLQLARSTVNERILRLEKSGVIVGYRAMLTPDSDAMQTRAYLQLDVVQSKCRGIVHALGGYPEIQECMTVSGTHTLMCFVTAPCAEDIDALVDELAGLDGVRQTQVTIVLCTKFDRHARQDMCAAKHLTLAS</sequence>
<proteinExistence type="predicted"/>
<evidence type="ECO:0000259" key="4">
    <source>
        <dbReference type="PROSITE" id="PS50956"/>
    </source>
</evidence>
<dbReference type="Gene3D" id="3.30.70.920">
    <property type="match status" value="1"/>
</dbReference>
<dbReference type="InterPro" id="IPR000485">
    <property type="entry name" value="AsnC-type_HTH_dom"/>
</dbReference>
<feature type="domain" description="HTH asnC-type" evidence="4">
    <location>
        <begin position="6"/>
        <end position="91"/>
    </location>
</feature>
<dbReference type="GO" id="GO:0005829">
    <property type="term" value="C:cytosol"/>
    <property type="evidence" value="ECO:0007669"/>
    <property type="project" value="TreeGrafter"/>
</dbReference>
<evidence type="ECO:0000256" key="2">
    <source>
        <dbReference type="ARBA" id="ARBA00023125"/>
    </source>
</evidence>
<evidence type="ECO:0000256" key="3">
    <source>
        <dbReference type="ARBA" id="ARBA00023163"/>
    </source>
</evidence>
<dbReference type="PROSITE" id="PS50956">
    <property type="entry name" value="HTH_ASNC_2"/>
    <property type="match status" value="1"/>
</dbReference>
<dbReference type="InterPro" id="IPR019887">
    <property type="entry name" value="Tscrpt_reg_AsnC/Lrp_C"/>
</dbReference>
<dbReference type="PANTHER" id="PTHR30154:SF53">
    <property type="entry name" value="HTH-TYPE TRANSCRIPTIONAL REGULATOR LRPC"/>
    <property type="match status" value="1"/>
</dbReference>
<dbReference type="AlphaFoldDB" id="A0A562TG20"/>
<dbReference type="RefSeq" id="WP_145340035.1">
    <property type="nucleotide sequence ID" value="NZ_SMLY01000055.1"/>
</dbReference>
<keyword evidence="6" id="KW-1185">Reference proteome</keyword>
<dbReference type="InterPro" id="IPR019888">
    <property type="entry name" value="Tscrpt_reg_AsnC-like"/>
</dbReference>
<reference evidence="5 6" key="1">
    <citation type="submission" date="2019-07" db="EMBL/GenBank/DDBJ databases">
        <title>Genomic Encyclopedia of Archaeal and Bacterial Type Strains, Phase II (KMG-II): from individual species to whole genera.</title>
        <authorList>
            <person name="Goeker M."/>
        </authorList>
    </citation>
    <scope>NUCLEOTIDE SEQUENCE [LARGE SCALE GENOMIC DNA]</scope>
    <source>
        <strain evidence="5 6">ATCC BAA-252</strain>
    </source>
</reference>
<dbReference type="GO" id="GO:0006355">
    <property type="term" value="P:regulation of DNA-templated transcription"/>
    <property type="evidence" value="ECO:0007669"/>
    <property type="project" value="UniProtKB-ARBA"/>
</dbReference>
<dbReference type="OrthoDB" id="9809462at2"/>
<protein>
    <submittedName>
        <fullName evidence="5">DNA-binding Lrp family transcriptional regulator</fullName>
    </submittedName>
</protein>
<dbReference type="InterPro" id="IPR011991">
    <property type="entry name" value="ArsR-like_HTH"/>
</dbReference>
<dbReference type="InterPro" id="IPR036388">
    <property type="entry name" value="WH-like_DNA-bd_sf"/>
</dbReference>
<keyword evidence="2 5" id="KW-0238">DNA-binding</keyword>
<dbReference type="CDD" id="cd00090">
    <property type="entry name" value="HTH_ARSR"/>
    <property type="match status" value="1"/>
</dbReference>
<dbReference type="Proteomes" id="UP000320593">
    <property type="component" value="Unassembled WGS sequence"/>
</dbReference>